<evidence type="ECO:0000256" key="3">
    <source>
        <dbReference type="SAM" id="MobiDB-lite"/>
    </source>
</evidence>
<comment type="subcellular location">
    <subcellularLocation>
        <location evidence="1">Cytoplasm</location>
    </subcellularLocation>
</comment>
<feature type="compositionally biased region" description="Polar residues" evidence="3">
    <location>
        <begin position="21"/>
        <end position="32"/>
    </location>
</feature>
<evidence type="ECO:0000256" key="2">
    <source>
        <dbReference type="ARBA" id="ARBA00022490"/>
    </source>
</evidence>
<proteinExistence type="predicted"/>
<name>A0A0C9MHV2_9FUNG</name>
<keyword evidence="2" id="KW-0963">Cytoplasm</keyword>
<protein>
    <submittedName>
        <fullName evidence="4">Dynactin subunit 2-like</fullName>
    </submittedName>
</protein>
<dbReference type="Proteomes" id="UP000053815">
    <property type="component" value="Unassembled WGS sequence"/>
</dbReference>
<evidence type="ECO:0000313" key="4">
    <source>
        <dbReference type="EMBL" id="GAN01543.1"/>
    </source>
</evidence>
<reference evidence="4" key="1">
    <citation type="submission" date="2014-09" db="EMBL/GenBank/DDBJ databases">
        <title>Draft genome sequence of an oleaginous Mucoromycotina fungus Mucor ambiguus NBRC6742.</title>
        <authorList>
            <person name="Takeda I."/>
            <person name="Yamane N."/>
            <person name="Morita T."/>
            <person name="Tamano K."/>
            <person name="Machida M."/>
            <person name="Baker S."/>
            <person name="Koike H."/>
        </authorList>
    </citation>
    <scope>NUCLEOTIDE SEQUENCE</scope>
    <source>
        <strain evidence="4">NBRC 6742</strain>
    </source>
</reference>
<dbReference type="OrthoDB" id="4977at2759"/>
<feature type="region of interest" description="Disordered" evidence="3">
    <location>
        <begin position="1"/>
        <end position="45"/>
    </location>
</feature>
<keyword evidence="5" id="KW-1185">Reference proteome</keyword>
<feature type="compositionally biased region" description="Basic and acidic residues" evidence="3">
    <location>
        <begin position="203"/>
        <end position="217"/>
    </location>
</feature>
<organism evidence="4">
    <name type="scientific">Mucor ambiguus</name>
    <dbReference type="NCBI Taxonomy" id="91626"/>
    <lineage>
        <taxon>Eukaryota</taxon>
        <taxon>Fungi</taxon>
        <taxon>Fungi incertae sedis</taxon>
        <taxon>Mucoromycota</taxon>
        <taxon>Mucoromycotina</taxon>
        <taxon>Mucoromycetes</taxon>
        <taxon>Mucorales</taxon>
        <taxon>Mucorineae</taxon>
        <taxon>Mucoraceae</taxon>
        <taxon>Mucor</taxon>
    </lineage>
</organism>
<sequence length="458" mass="51341">MSSKYSTLPDIDDQPDVYETPDSTDNVTHVSYENQSSDEDDNEDVVKSRVSVKEAANRFKGSIVDSTDTDFSDRLTRRKKAMYRTYVKRPPAMETNEYEILPKNLSLDETPLQKLRRLMYEVQELNDEMEKAKEPADAKETISQSDILSQIAYLQSDLVRMNQQVGDEDLSQKSNYGKSIEDAKSLIKQLEAFKNIPATTASDNKEESDTTVSEKSDKNDTVTYELFYTPETAKMQKENKLSDIDERIAKIEKLVGSNAGQALDELPQNLASTSLVNSLSKLEQQVLVLAQPRQLEMVARRVKVLNSDLDRLNELKSGRKDTSSLGFGLSSAINPQNTPSINEAASKDSNDNEAKINKLFATLEKVDPLLNLTPALLTRLKALQTLHTEAASFGQSVKVISEEQTRMTDELKSLSTTCDLLNQSLKENDESINSNIKVIDDRMTDLIQRMTALSNIDA</sequence>
<dbReference type="Pfam" id="PF04912">
    <property type="entry name" value="Dynamitin"/>
    <property type="match status" value="1"/>
</dbReference>
<dbReference type="GO" id="GO:0007017">
    <property type="term" value="P:microtubule-based process"/>
    <property type="evidence" value="ECO:0007669"/>
    <property type="project" value="InterPro"/>
</dbReference>
<gene>
    <name evidence="4" type="ORF">MAM1_0008c00976</name>
</gene>
<dbReference type="PANTHER" id="PTHR15346">
    <property type="entry name" value="DYNACTIN SUBUNIT"/>
    <property type="match status" value="1"/>
</dbReference>
<dbReference type="STRING" id="91626.A0A0C9MHV2"/>
<dbReference type="AlphaFoldDB" id="A0A0C9MHV2"/>
<feature type="region of interest" description="Disordered" evidence="3">
    <location>
        <begin position="319"/>
        <end position="348"/>
    </location>
</feature>
<feature type="compositionally biased region" description="Polar residues" evidence="3">
    <location>
        <begin position="331"/>
        <end position="343"/>
    </location>
</feature>
<dbReference type="GO" id="GO:0005737">
    <property type="term" value="C:cytoplasm"/>
    <property type="evidence" value="ECO:0007669"/>
    <property type="project" value="UniProtKB-SubCell"/>
</dbReference>
<dbReference type="EMBL" id="DF836297">
    <property type="protein sequence ID" value="GAN01543.1"/>
    <property type="molecule type" value="Genomic_DNA"/>
</dbReference>
<dbReference type="InterPro" id="IPR028133">
    <property type="entry name" value="Dynamitin"/>
</dbReference>
<evidence type="ECO:0000313" key="5">
    <source>
        <dbReference type="Proteomes" id="UP000053815"/>
    </source>
</evidence>
<evidence type="ECO:0000256" key="1">
    <source>
        <dbReference type="ARBA" id="ARBA00004496"/>
    </source>
</evidence>
<dbReference type="GO" id="GO:0005869">
    <property type="term" value="C:dynactin complex"/>
    <property type="evidence" value="ECO:0007669"/>
    <property type="project" value="InterPro"/>
</dbReference>
<feature type="region of interest" description="Disordered" evidence="3">
    <location>
        <begin position="198"/>
        <end position="217"/>
    </location>
</feature>
<accession>A0A0C9MHV2</accession>